<keyword evidence="2" id="KW-1185">Reference proteome</keyword>
<proteinExistence type="predicted"/>
<dbReference type="Proteomes" id="UP000620124">
    <property type="component" value="Unassembled WGS sequence"/>
</dbReference>
<sequence>MPNSILTPRTPCALCSVETFHEHKDILIELNVRDHLTIPELHSLVYDVDSIMSPHCLEAPPTKAYPTSNKRDYTERMARWLQRQEATLMRSSYISWRRFPLSVTTILILIPKTDDESDGQVSCPISSPIGRSATIYHVAKDPPMKNLSLTDPETQFGAVDFLPAFMTFLSARSPKLYIKPSQYDRYDAFKQITITLPGSAKRTNRIRATPMKPSSGQKPAVPSRFDTALIVEDPSQYCNAFCLDGLRVCQIHVIFNLPPQFGHFHHRRNAAIVSVQSIIRTCHLTPKSSFRIIDSSWNTNNVLDRVDIF</sequence>
<name>A0A8H7DDM6_9AGAR</name>
<dbReference type="EMBL" id="JACAZI010000002">
    <property type="protein sequence ID" value="KAF7368263.1"/>
    <property type="molecule type" value="Genomic_DNA"/>
</dbReference>
<reference evidence="1" key="1">
    <citation type="submission" date="2020-05" db="EMBL/GenBank/DDBJ databases">
        <title>Mycena genomes resolve the evolution of fungal bioluminescence.</title>
        <authorList>
            <person name="Tsai I.J."/>
        </authorList>
    </citation>
    <scope>NUCLEOTIDE SEQUENCE</scope>
    <source>
        <strain evidence="1">CCC161011</strain>
    </source>
</reference>
<evidence type="ECO:0000313" key="1">
    <source>
        <dbReference type="EMBL" id="KAF7368263.1"/>
    </source>
</evidence>
<evidence type="ECO:0000313" key="2">
    <source>
        <dbReference type="Proteomes" id="UP000620124"/>
    </source>
</evidence>
<protein>
    <submittedName>
        <fullName evidence="1">Uncharacterized protein</fullName>
    </submittedName>
</protein>
<comment type="caution">
    <text evidence="1">The sequence shown here is derived from an EMBL/GenBank/DDBJ whole genome shotgun (WGS) entry which is preliminary data.</text>
</comment>
<accession>A0A8H7DDM6</accession>
<dbReference type="OrthoDB" id="2418900at2759"/>
<gene>
    <name evidence="1" type="ORF">MVEN_00147200</name>
</gene>
<organism evidence="1 2">
    <name type="scientific">Mycena venus</name>
    <dbReference type="NCBI Taxonomy" id="2733690"/>
    <lineage>
        <taxon>Eukaryota</taxon>
        <taxon>Fungi</taxon>
        <taxon>Dikarya</taxon>
        <taxon>Basidiomycota</taxon>
        <taxon>Agaricomycotina</taxon>
        <taxon>Agaricomycetes</taxon>
        <taxon>Agaricomycetidae</taxon>
        <taxon>Agaricales</taxon>
        <taxon>Marasmiineae</taxon>
        <taxon>Mycenaceae</taxon>
        <taxon>Mycena</taxon>
    </lineage>
</organism>
<dbReference type="AlphaFoldDB" id="A0A8H7DDM6"/>